<feature type="region of interest" description="Disordered" evidence="1">
    <location>
        <begin position="21"/>
        <end position="111"/>
    </location>
</feature>
<comment type="caution">
    <text evidence="3">The sequence shown here is derived from an EMBL/GenBank/DDBJ whole genome shotgun (WGS) entry which is preliminary data.</text>
</comment>
<feature type="compositionally biased region" description="Low complexity" evidence="1">
    <location>
        <begin position="55"/>
        <end position="67"/>
    </location>
</feature>
<feature type="compositionally biased region" description="Pro residues" evidence="1">
    <location>
        <begin position="68"/>
        <end position="78"/>
    </location>
</feature>
<dbReference type="Proteomes" id="UP001151081">
    <property type="component" value="Unassembled WGS sequence"/>
</dbReference>
<dbReference type="RefSeq" id="WP_272424567.1">
    <property type="nucleotide sequence ID" value="NZ_JAGTJJ010000017.1"/>
</dbReference>
<evidence type="ECO:0000256" key="1">
    <source>
        <dbReference type="SAM" id="MobiDB-lite"/>
    </source>
</evidence>
<dbReference type="EMBL" id="JAGTJJ010000017">
    <property type="protein sequence ID" value="MDC3984027.1"/>
    <property type="molecule type" value="Genomic_DNA"/>
</dbReference>
<feature type="compositionally biased region" description="Basic and acidic residues" evidence="1">
    <location>
        <begin position="98"/>
        <end position="111"/>
    </location>
</feature>
<dbReference type="AlphaFoldDB" id="A0A9X3X4C5"/>
<feature type="chain" id="PRO_5040960951" description="Lipoprotein" evidence="2">
    <location>
        <begin position="22"/>
        <end position="215"/>
    </location>
</feature>
<gene>
    <name evidence="3" type="ORF">KEG57_26195</name>
</gene>
<keyword evidence="4" id="KW-1185">Reference proteome</keyword>
<evidence type="ECO:0000313" key="4">
    <source>
        <dbReference type="Proteomes" id="UP001151081"/>
    </source>
</evidence>
<organism evidence="3 4">
    <name type="scientific">Polyangium jinanense</name>
    <dbReference type="NCBI Taxonomy" id="2829994"/>
    <lineage>
        <taxon>Bacteria</taxon>
        <taxon>Pseudomonadati</taxon>
        <taxon>Myxococcota</taxon>
        <taxon>Polyangia</taxon>
        <taxon>Polyangiales</taxon>
        <taxon>Polyangiaceae</taxon>
        <taxon>Polyangium</taxon>
    </lineage>
</organism>
<keyword evidence="2" id="KW-0732">Signal</keyword>
<evidence type="ECO:0008006" key="5">
    <source>
        <dbReference type="Google" id="ProtNLM"/>
    </source>
</evidence>
<reference evidence="3 4" key="1">
    <citation type="submission" date="2021-04" db="EMBL/GenBank/DDBJ databases">
        <title>Genome analysis of Polyangium sp.</title>
        <authorList>
            <person name="Li Y."/>
            <person name="Wang J."/>
        </authorList>
    </citation>
    <scope>NUCLEOTIDE SEQUENCE [LARGE SCALE GENOMIC DNA]</scope>
    <source>
        <strain evidence="3 4">SDU14</strain>
    </source>
</reference>
<proteinExistence type="predicted"/>
<name>A0A9X3X4C5_9BACT</name>
<accession>A0A9X3X4C5</accession>
<sequence length="215" mass="23086">MMAKRQLSLVLVSTMALLGIACGGGETPQPETAPQPPAETTTPPAPAETTPPPATTAAEPAPTQAAPAPAPEPAPAPKPGKERIVGQWQFDFSGEPRANAEAEAKKKAGKDEKKYAALMKELEEAAAGEWIEFTVDSVYVSHVTEKGKDKVILKVKYEVVKDENGTVVMKPAGKDEISKKEMPKDLAITITLKDDKTLELVDPKKKMTLVFKRKS</sequence>
<evidence type="ECO:0000256" key="2">
    <source>
        <dbReference type="SAM" id="SignalP"/>
    </source>
</evidence>
<feature type="compositionally biased region" description="Pro residues" evidence="1">
    <location>
        <begin position="31"/>
        <end position="54"/>
    </location>
</feature>
<evidence type="ECO:0000313" key="3">
    <source>
        <dbReference type="EMBL" id="MDC3984027.1"/>
    </source>
</evidence>
<feature type="signal peptide" evidence="2">
    <location>
        <begin position="1"/>
        <end position="21"/>
    </location>
</feature>
<dbReference type="PROSITE" id="PS51257">
    <property type="entry name" value="PROKAR_LIPOPROTEIN"/>
    <property type="match status" value="1"/>
</dbReference>
<protein>
    <recommendedName>
        <fullName evidence="5">Lipoprotein</fullName>
    </recommendedName>
</protein>